<evidence type="ECO:0000313" key="14">
    <source>
        <dbReference type="Proteomes" id="UP001219518"/>
    </source>
</evidence>
<comment type="catalytic activity">
    <reaction evidence="9 10">
        <text>a long-chain fatty acyl-CoA + 2 NADPH + 2 H(+) = a long-chain primary fatty alcohol + 2 NADP(+) + CoA</text>
        <dbReference type="Rhea" id="RHEA:52716"/>
        <dbReference type="ChEBI" id="CHEBI:15378"/>
        <dbReference type="ChEBI" id="CHEBI:57287"/>
        <dbReference type="ChEBI" id="CHEBI:57783"/>
        <dbReference type="ChEBI" id="CHEBI:58349"/>
        <dbReference type="ChEBI" id="CHEBI:77396"/>
        <dbReference type="ChEBI" id="CHEBI:83139"/>
        <dbReference type="EC" id="1.2.1.84"/>
    </reaction>
</comment>
<dbReference type="PANTHER" id="PTHR11011:SF107">
    <property type="entry name" value="FATTY ACYL-COA REDUCTASE"/>
    <property type="match status" value="1"/>
</dbReference>
<evidence type="ECO:0000256" key="3">
    <source>
        <dbReference type="ARBA" id="ARBA00022516"/>
    </source>
</evidence>
<keyword evidence="5 10" id="KW-0521">NADP</keyword>
<dbReference type="Proteomes" id="UP001219518">
    <property type="component" value="Unassembled WGS sequence"/>
</dbReference>
<evidence type="ECO:0000256" key="2">
    <source>
        <dbReference type="ARBA" id="ARBA00005928"/>
    </source>
</evidence>
<name>A0AAE1HS80_9NEOP</name>
<dbReference type="Pfam" id="PF07993">
    <property type="entry name" value="NAD_binding_4"/>
    <property type="match status" value="1"/>
</dbReference>
<dbReference type="InterPro" id="IPR033640">
    <property type="entry name" value="FAR_C"/>
</dbReference>
<feature type="domain" description="Fatty acyl-CoA reductase C-terminal" evidence="11">
    <location>
        <begin position="442"/>
        <end position="535"/>
    </location>
</feature>
<dbReference type="Gene3D" id="3.40.50.720">
    <property type="entry name" value="NAD(P)-binding Rossmann-like Domain"/>
    <property type="match status" value="1"/>
</dbReference>
<evidence type="ECO:0000256" key="10">
    <source>
        <dbReference type="RuleBase" id="RU363097"/>
    </source>
</evidence>
<dbReference type="Pfam" id="PF03015">
    <property type="entry name" value="Sterile"/>
    <property type="match status" value="1"/>
</dbReference>
<evidence type="ECO:0000259" key="12">
    <source>
        <dbReference type="Pfam" id="PF07993"/>
    </source>
</evidence>
<keyword evidence="6" id="KW-1133">Transmembrane helix</keyword>
<dbReference type="CDD" id="cd05236">
    <property type="entry name" value="FAR-N_SDR_e"/>
    <property type="match status" value="1"/>
</dbReference>
<reference evidence="13" key="2">
    <citation type="journal article" date="2023" name="BMC Genomics">
        <title>Pest status, molecular evolution, and epigenetic factors derived from the genome assembly of Frankliniella fusca, a thysanopteran phytovirus vector.</title>
        <authorList>
            <person name="Catto M.A."/>
            <person name="Labadie P.E."/>
            <person name="Jacobson A.L."/>
            <person name="Kennedy G.G."/>
            <person name="Srinivasan R."/>
            <person name="Hunt B.G."/>
        </authorList>
    </citation>
    <scope>NUCLEOTIDE SEQUENCE</scope>
    <source>
        <strain evidence="13">PL_HMW_Pooled</strain>
    </source>
</reference>
<reference evidence="13" key="1">
    <citation type="submission" date="2021-07" db="EMBL/GenBank/DDBJ databases">
        <authorList>
            <person name="Catto M.A."/>
            <person name="Jacobson A."/>
            <person name="Kennedy G."/>
            <person name="Labadie P."/>
            <person name="Hunt B.G."/>
            <person name="Srinivasan R."/>
        </authorList>
    </citation>
    <scope>NUCLEOTIDE SEQUENCE</scope>
    <source>
        <strain evidence="13">PL_HMW_Pooled</strain>
        <tissue evidence="13">Head</tissue>
    </source>
</reference>
<evidence type="ECO:0000259" key="11">
    <source>
        <dbReference type="Pfam" id="PF03015"/>
    </source>
</evidence>
<evidence type="ECO:0000256" key="4">
    <source>
        <dbReference type="ARBA" id="ARBA00022692"/>
    </source>
</evidence>
<proteinExistence type="inferred from homology"/>
<dbReference type="InterPro" id="IPR026055">
    <property type="entry name" value="FAR"/>
</dbReference>
<dbReference type="GO" id="GO:0080019">
    <property type="term" value="F:alcohol-forming very long-chain fatty acyl-CoA reductase activity"/>
    <property type="evidence" value="ECO:0007669"/>
    <property type="project" value="InterPro"/>
</dbReference>
<dbReference type="InterPro" id="IPR013120">
    <property type="entry name" value="FAR_NAD-bd"/>
</dbReference>
<dbReference type="GO" id="GO:0035336">
    <property type="term" value="P:long-chain fatty-acyl-CoA metabolic process"/>
    <property type="evidence" value="ECO:0007669"/>
    <property type="project" value="TreeGrafter"/>
</dbReference>
<comment type="subcellular location">
    <subcellularLocation>
        <location evidence="1">Membrane</location>
        <topology evidence="1">Multi-pass membrane protein</topology>
    </subcellularLocation>
</comment>
<accession>A0AAE1HS80</accession>
<gene>
    <name evidence="13" type="ORF">KUF71_014705</name>
</gene>
<comment type="function">
    <text evidence="10">Catalyzes the reduction of fatty acyl-CoA to fatty alcohols.</text>
</comment>
<evidence type="ECO:0000256" key="1">
    <source>
        <dbReference type="ARBA" id="ARBA00004141"/>
    </source>
</evidence>
<evidence type="ECO:0000256" key="7">
    <source>
        <dbReference type="ARBA" id="ARBA00023098"/>
    </source>
</evidence>
<protein>
    <recommendedName>
        <fullName evidence="10">Fatty acyl-CoA reductase</fullName>
        <ecNumber evidence="10">1.2.1.84</ecNumber>
    </recommendedName>
</protein>
<dbReference type="EMBL" id="JAHWGI010001262">
    <property type="protein sequence ID" value="KAK3926488.1"/>
    <property type="molecule type" value="Genomic_DNA"/>
</dbReference>
<sequence length="585" mass="64770">MYTFVREREGDTIRFQRLTRTCRRTEPSSSATMGVETASAGGAAAVPAEACEAETLWTAEGHAVGAPPAPVREAAPEDGASAALSSPVLEFFAGATVMVTGATGFVGKALVEKLLRCCPDVRAVYILIRPKKGMDVESRHQELLQHPVFERLRAEQGPGVFGKVRPVAGDVSLPHLGLSEADRRRLQAEVNIVFHSAATVRFNEGLAAAVSLNTVGTQRVMRLCKEMLAIKSLVHVSTAYSNADKREVREVVYAPPADPEAVIKLVKSLPEDAMPGLASALMGKRHPNTYTLTKAMAEWIVQEEADDIPCAIVRPSIVTAALRDPVPGWVDNVCGITGIMMEIGRGTIRSIICEEDYIVDLIPVDLVVNTLITAAWRTGTHHANTVQVYNCTSGQLNPVHWHEFGRLTQNQAVETPTKYVQWYPGFSFRTNRAVHKFCEIFFHFLPAHVVDLLIRAQGGKPIMVKIAKRFKMAAKTGEFFSLHEWDFESSNMRALMKDMDCVTDRETFDVDVSHMEWKPYVADYMMGIRKYVLKDGAESLPAARRKLNRLWWAHRITQGVTLLALLRLAFLASSFLLDNVLCLSR</sequence>
<dbReference type="FunFam" id="3.40.50.720:FF:000143">
    <property type="entry name" value="Fatty acyl-CoA reductase"/>
    <property type="match status" value="1"/>
</dbReference>
<dbReference type="SUPFAM" id="SSF51735">
    <property type="entry name" value="NAD(P)-binding Rossmann-fold domains"/>
    <property type="match status" value="1"/>
</dbReference>
<dbReference type="AlphaFoldDB" id="A0AAE1HS80"/>
<dbReference type="GO" id="GO:0005777">
    <property type="term" value="C:peroxisome"/>
    <property type="evidence" value="ECO:0007669"/>
    <property type="project" value="TreeGrafter"/>
</dbReference>
<keyword evidence="10" id="KW-0560">Oxidoreductase</keyword>
<keyword evidence="7 10" id="KW-0443">Lipid metabolism</keyword>
<comment type="caution">
    <text evidence="13">The sequence shown here is derived from an EMBL/GenBank/DDBJ whole genome shotgun (WGS) entry which is preliminary data.</text>
</comment>
<dbReference type="InterPro" id="IPR036291">
    <property type="entry name" value="NAD(P)-bd_dom_sf"/>
</dbReference>
<organism evidence="13 14">
    <name type="scientific">Frankliniella fusca</name>
    <dbReference type="NCBI Taxonomy" id="407009"/>
    <lineage>
        <taxon>Eukaryota</taxon>
        <taxon>Metazoa</taxon>
        <taxon>Ecdysozoa</taxon>
        <taxon>Arthropoda</taxon>
        <taxon>Hexapoda</taxon>
        <taxon>Insecta</taxon>
        <taxon>Pterygota</taxon>
        <taxon>Neoptera</taxon>
        <taxon>Paraneoptera</taxon>
        <taxon>Thysanoptera</taxon>
        <taxon>Terebrantia</taxon>
        <taxon>Thripoidea</taxon>
        <taxon>Thripidae</taxon>
        <taxon>Frankliniella</taxon>
    </lineage>
</organism>
<keyword evidence="14" id="KW-1185">Reference proteome</keyword>
<evidence type="ECO:0000256" key="6">
    <source>
        <dbReference type="ARBA" id="ARBA00022989"/>
    </source>
</evidence>
<dbReference type="CDD" id="cd09071">
    <property type="entry name" value="FAR_C"/>
    <property type="match status" value="1"/>
</dbReference>
<dbReference type="PANTHER" id="PTHR11011">
    <property type="entry name" value="MALE STERILITY PROTEIN 2-RELATED"/>
    <property type="match status" value="1"/>
</dbReference>
<comment type="similarity">
    <text evidence="2 10">Belongs to the fatty acyl-CoA reductase family.</text>
</comment>
<evidence type="ECO:0000256" key="9">
    <source>
        <dbReference type="ARBA" id="ARBA00052530"/>
    </source>
</evidence>
<evidence type="ECO:0000256" key="8">
    <source>
        <dbReference type="ARBA" id="ARBA00023136"/>
    </source>
</evidence>
<keyword evidence="8" id="KW-0472">Membrane</keyword>
<keyword evidence="4" id="KW-0812">Transmembrane</keyword>
<feature type="domain" description="Thioester reductase (TE)" evidence="12">
    <location>
        <begin position="99"/>
        <end position="370"/>
    </location>
</feature>
<evidence type="ECO:0000313" key="13">
    <source>
        <dbReference type="EMBL" id="KAK3926488.1"/>
    </source>
</evidence>
<dbReference type="GO" id="GO:0102965">
    <property type="term" value="F:alcohol-forming long-chain fatty acyl-CoA reductase activity"/>
    <property type="evidence" value="ECO:0007669"/>
    <property type="project" value="UniProtKB-EC"/>
</dbReference>
<keyword evidence="3 10" id="KW-0444">Lipid biosynthesis</keyword>
<dbReference type="GO" id="GO:0016020">
    <property type="term" value="C:membrane"/>
    <property type="evidence" value="ECO:0007669"/>
    <property type="project" value="UniProtKB-SubCell"/>
</dbReference>
<evidence type="ECO:0000256" key="5">
    <source>
        <dbReference type="ARBA" id="ARBA00022857"/>
    </source>
</evidence>
<dbReference type="EC" id="1.2.1.84" evidence="10"/>